<dbReference type="InterPro" id="IPR011793">
    <property type="entry name" value="YbdK"/>
</dbReference>
<evidence type="ECO:0000256" key="4">
    <source>
        <dbReference type="ARBA" id="ARBA00048819"/>
    </source>
</evidence>
<evidence type="ECO:0000256" key="1">
    <source>
        <dbReference type="ARBA" id="ARBA00022598"/>
    </source>
</evidence>
<evidence type="ECO:0000256" key="2">
    <source>
        <dbReference type="ARBA" id="ARBA00022741"/>
    </source>
</evidence>
<name>A0A2T4UJB0_9ACTN</name>
<dbReference type="AlphaFoldDB" id="A0A2T4UJB0"/>
<keyword evidence="1 5" id="KW-0436">Ligase</keyword>
<dbReference type="Gene3D" id="3.30.590.20">
    <property type="match status" value="1"/>
</dbReference>
<dbReference type="EC" id="6.3.2.2" evidence="5"/>
<dbReference type="SUPFAM" id="SSF55931">
    <property type="entry name" value="Glutamine synthetase/guanido kinase"/>
    <property type="match status" value="1"/>
</dbReference>
<dbReference type="OrthoDB" id="9769628at2"/>
<proteinExistence type="inferred from homology"/>
<dbReference type="GO" id="GO:0005524">
    <property type="term" value="F:ATP binding"/>
    <property type="evidence" value="ECO:0007669"/>
    <property type="project" value="UniProtKB-KW"/>
</dbReference>
<evidence type="ECO:0000256" key="5">
    <source>
        <dbReference type="HAMAP-Rule" id="MF_01609"/>
    </source>
</evidence>
<dbReference type="GO" id="GO:0042398">
    <property type="term" value="P:modified amino acid biosynthetic process"/>
    <property type="evidence" value="ECO:0007669"/>
    <property type="project" value="InterPro"/>
</dbReference>
<dbReference type="Pfam" id="PF04107">
    <property type="entry name" value="GCS2"/>
    <property type="match status" value="1"/>
</dbReference>
<accession>A0A2T4UJB0</accession>
<organism evidence="6 7">
    <name type="scientific">Paraconexibacter algicola</name>
    <dbReference type="NCBI Taxonomy" id="2133960"/>
    <lineage>
        <taxon>Bacteria</taxon>
        <taxon>Bacillati</taxon>
        <taxon>Actinomycetota</taxon>
        <taxon>Thermoleophilia</taxon>
        <taxon>Solirubrobacterales</taxon>
        <taxon>Paraconexibacteraceae</taxon>
        <taxon>Paraconexibacter</taxon>
    </lineage>
</organism>
<dbReference type="HAMAP" id="MF_01609">
    <property type="entry name" value="Glu_cys_ligase_2"/>
    <property type="match status" value="1"/>
</dbReference>
<evidence type="ECO:0000313" key="6">
    <source>
        <dbReference type="EMBL" id="PTL59295.1"/>
    </source>
</evidence>
<gene>
    <name evidence="6" type="ORF">C7Y72_06335</name>
</gene>
<evidence type="ECO:0000256" key="3">
    <source>
        <dbReference type="ARBA" id="ARBA00022840"/>
    </source>
</evidence>
<reference evidence="6 7" key="1">
    <citation type="submission" date="2018-03" db="EMBL/GenBank/DDBJ databases">
        <title>Aquarubrobacter algicola gen. nov., sp. nov., a novel actinobacterium isolated from shallow eutrophic lake during the end of cyanobacterial harmful algal blooms.</title>
        <authorList>
            <person name="Chun S.J."/>
        </authorList>
    </citation>
    <scope>NUCLEOTIDE SEQUENCE [LARGE SCALE GENOMIC DNA]</scope>
    <source>
        <strain evidence="6 7">Seoho-28</strain>
    </source>
</reference>
<dbReference type="InterPro" id="IPR014746">
    <property type="entry name" value="Gln_synth/guanido_kin_cat_dom"/>
</dbReference>
<comment type="caution">
    <text evidence="6">The sequence shown here is derived from an EMBL/GenBank/DDBJ whole genome shotgun (WGS) entry which is preliminary data.</text>
</comment>
<keyword evidence="7" id="KW-1185">Reference proteome</keyword>
<sequence>MTHDDRPARERAIPEIRFGTSTGFALGVEEELLLVDPVTHALSHTAVETLERLVVPAGAGSAHPDTYAALVEFASPVCATAVDGVGALDRLRAALRATGATAIGAGIHPDGARGDVVHHPAPRHAAIHDQLRGLLRRTPTAALHVHVGMPDAEAAIRACTALRELLPLLQALAAASPWWHGADSGLQSARAQLFRGYPRADIPRAWSSFEDYVDDVVAVVEAGDLPDYTFLWADLRPHPQLGTVEVRAMDAQPSLRDALGLTALVRAVAAQGAREGGPWPVPSTREALEESSFRAARDGLAATLWHDGALRPVPEIARWWTARVRDVAAELGDADALTEIERLLRDGGSADRQRAAHARGGMPALLAHLAAETKTPL</sequence>
<keyword evidence="2 5" id="KW-0547">Nucleotide-binding</keyword>
<dbReference type="PANTHER" id="PTHR36510">
    <property type="entry name" value="GLUTAMATE--CYSTEINE LIGASE 2-RELATED"/>
    <property type="match status" value="1"/>
</dbReference>
<dbReference type="Proteomes" id="UP000240739">
    <property type="component" value="Unassembled WGS sequence"/>
</dbReference>
<dbReference type="InterPro" id="IPR050141">
    <property type="entry name" value="GCL_type2/YbdK_subfam"/>
</dbReference>
<comment type="catalytic activity">
    <reaction evidence="4 5">
        <text>L-cysteine + L-glutamate + ATP = gamma-L-glutamyl-L-cysteine + ADP + phosphate + H(+)</text>
        <dbReference type="Rhea" id="RHEA:13285"/>
        <dbReference type="ChEBI" id="CHEBI:15378"/>
        <dbReference type="ChEBI" id="CHEBI:29985"/>
        <dbReference type="ChEBI" id="CHEBI:30616"/>
        <dbReference type="ChEBI" id="CHEBI:35235"/>
        <dbReference type="ChEBI" id="CHEBI:43474"/>
        <dbReference type="ChEBI" id="CHEBI:58173"/>
        <dbReference type="ChEBI" id="CHEBI:456216"/>
        <dbReference type="EC" id="6.3.2.2"/>
    </reaction>
</comment>
<evidence type="ECO:0000313" key="7">
    <source>
        <dbReference type="Proteomes" id="UP000240739"/>
    </source>
</evidence>
<dbReference type="EMBL" id="PYYB01000001">
    <property type="protein sequence ID" value="PTL59295.1"/>
    <property type="molecule type" value="Genomic_DNA"/>
</dbReference>
<dbReference type="PANTHER" id="PTHR36510:SF1">
    <property type="entry name" value="GLUTAMATE--CYSTEINE LIGASE 2-RELATED"/>
    <property type="match status" value="1"/>
</dbReference>
<dbReference type="InterPro" id="IPR006336">
    <property type="entry name" value="GCS2"/>
</dbReference>
<keyword evidence="3 5" id="KW-0067">ATP-binding</keyword>
<comment type="similarity">
    <text evidence="5">Belongs to the glutamate--cysteine ligase type 2 family. YbdK subfamily.</text>
</comment>
<comment type="function">
    <text evidence="5">ATP-dependent carboxylate-amine ligase which exhibits weak glutamate--cysteine ligase activity.</text>
</comment>
<dbReference type="RefSeq" id="WP_107567789.1">
    <property type="nucleotide sequence ID" value="NZ_PYYB01000001.1"/>
</dbReference>
<dbReference type="NCBIfam" id="TIGR02050">
    <property type="entry name" value="gshA_cyan_rel"/>
    <property type="match status" value="1"/>
</dbReference>
<dbReference type="GO" id="GO:0004357">
    <property type="term" value="F:glutamate-cysteine ligase activity"/>
    <property type="evidence" value="ECO:0007669"/>
    <property type="project" value="UniProtKB-EC"/>
</dbReference>
<protein>
    <recommendedName>
        <fullName evidence="5">Putative glutamate--cysteine ligase 2</fullName>
        <ecNumber evidence="5">6.3.2.2</ecNumber>
    </recommendedName>
    <alternativeName>
        <fullName evidence="5">Gamma-glutamylcysteine synthetase 2</fullName>
        <shortName evidence="5">GCS 2</shortName>
        <shortName evidence="5">Gamma-GCS 2</shortName>
    </alternativeName>
</protein>